<feature type="signal peptide" evidence="1">
    <location>
        <begin position="1"/>
        <end position="36"/>
    </location>
</feature>
<dbReference type="SUPFAM" id="SSF81901">
    <property type="entry name" value="HCP-like"/>
    <property type="match status" value="1"/>
</dbReference>
<dbReference type="Pfam" id="PF08238">
    <property type="entry name" value="Sel1"/>
    <property type="match status" value="5"/>
</dbReference>
<gene>
    <name evidence="2" type="ordered locus">Mlg_1134</name>
</gene>
<feature type="chain" id="PRO_5004167953" evidence="1">
    <location>
        <begin position="37"/>
        <end position="303"/>
    </location>
</feature>
<dbReference type="AlphaFoldDB" id="Q0A9K4"/>
<evidence type="ECO:0000313" key="2">
    <source>
        <dbReference type="EMBL" id="ABI56483.1"/>
    </source>
</evidence>
<organism evidence="2 3">
    <name type="scientific">Alkalilimnicola ehrlichii (strain ATCC BAA-1101 / DSM 17681 / MLHE-1)</name>
    <dbReference type="NCBI Taxonomy" id="187272"/>
    <lineage>
        <taxon>Bacteria</taxon>
        <taxon>Pseudomonadati</taxon>
        <taxon>Pseudomonadota</taxon>
        <taxon>Gammaproteobacteria</taxon>
        <taxon>Chromatiales</taxon>
        <taxon>Ectothiorhodospiraceae</taxon>
        <taxon>Alkalilimnicola</taxon>
    </lineage>
</organism>
<accession>Q0A9K4</accession>
<dbReference type="HOGENOM" id="CLU_000288_36_7_6"/>
<name>Q0A9K4_ALKEH</name>
<dbReference type="Gene3D" id="1.25.40.10">
    <property type="entry name" value="Tetratricopeptide repeat domain"/>
    <property type="match status" value="2"/>
</dbReference>
<evidence type="ECO:0000256" key="1">
    <source>
        <dbReference type="SAM" id="SignalP"/>
    </source>
</evidence>
<dbReference type="eggNOG" id="COG0790">
    <property type="taxonomic scope" value="Bacteria"/>
</dbReference>
<dbReference type="PANTHER" id="PTHR11102">
    <property type="entry name" value="SEL-1-LIKE PROTEIN"/>
    <property type="match status" value="1"/>
</dbReference>
<dbReference type="InterPro" id="IPR050767">
    <property type="entry name" value="Sel1_AlgK"/>
</dbReference>
<keyword evidence="3" id="KW-1185">Reference proteome</keyword>
<sequence>MRIVPPSQSEAPTMRTRSLLCSALLSLALTTGPALAGPPPWEESAADDHSAEGQREIALAHADQEDYAEALAWLESAASAGSARAKVHLGYFHQEGLGVEADGQQALHWYQRAVEAGRTEHATRVAWAYLEGAWVTPDREAAEHWFQVAIDAGHHEAHLGIGSVLLSDVVGGGSAELAERAQGHFKAALEEGLDMGSYYLARMYREGLGIEPDPERALPYLYEGARSPDTQINAPMQAWLAEMYYAGEGMDEGDKLEAASWAWLAAANGHPDGERLVNAITAELDEAEADEAKERAWRRAGGR</sequence>
<dbReference type="SMART" id="SM00671">
    <property type="entry name" value="SEL1"/>
    <property type="match status" value="5"/>
</dbReference>
<protein>
    <submittedName>
        <fullName evidence="2">Sel1 domain protein repeat-containing protein</fullName>
    </submittedName>
</protein>
<dbReference type="EMBL" id="CP000453">
    <property type="protein sequence ID" value="ABI56483.1"/>
    <property type="molecule type" value="Genomic_DNA"/>
</dbReference>
<dbReference type="Proteomes" id="UP000001962">
    <property type="component" value="Chromosome"/>
</dbReference>
<reference evidence="3" key="1">
    <citation type="submission" date="2006-08" db="EMBL/GenBank/DDBJ databases">
        <title>Complete sequence of Alkalilimnicola ehrilichei MLHE-1.</title>
        <authorList>
            <person name="Copeland A."/>
            <person name="Lucas S."/>
            <person name="Lapidus A."/>
            <person name="Barry K."/>
            <person name="Detter J.C."/>
            <person name="Glavina del Rio T."/>
            <person name="Hammon N."/>
            <person name="Israni S."/>
            <person name="Dalin E."/>
            <person name="Tice H."/>
            <person name="Pitluck S."/>
            <person name="Sims D."/>
            <person name="Brettin T."/>
            <person name="Bruce D."/>
            <person name="Han C."/>
            <person name="Tapia R."/>
            <person name="Gilna P."/>
            <person name="Schmutz J."/>
            <person name="Larimer F."/>
            <person name="Land M."/>
            <person name="Hauser L."/>
            <person name="Kyrpides N."/>
            <person name="Mikhailova N."/>
            <person name="Oremland R.S."/>
            <person name="Hoeft S.E."/>
            <person name="Switzer-Blum J."/>
            <person name="Kulp T."/>
            <person name="King G."/>
            <person name="Tabita R."/>
            <person name="Witte B."/>
            <person name="Santini J.M."/>
            <person name="Basu P."/>
            <person name="Hollibaugh J.T."/>
            <person name="Xie G."/>
            <person name="Stolz J.F."/>
            <person name="Richardson P."/>
        </authorList>
    </citation>
    <scope>NUCLEOTIDE SEQUENCE [LARGE SCALE GENOMIC DNA]</scope>
    <source>
        <strain evidence="3">ATCC BAA-1101 / DSM 17681 / MLHE-1</strain>
    </source>
</reference>
<dbReference type="KEGG" id="aeh:Mlg_1134"/>
<proteinExistence type="predicted"/>
<dbReference type="InterPro" id="IPR006597">
    <property type="entry name" value="Sel1-like"/>
</dbReference>
<dbReference type="InterPro" id="IPR011990">
    <property type="entry name" value="TPR-like_helical_dom_sf"/>
</dbReference>
<dbReference type="OrthoDB" id="5365194at2"/>
<dbReference type="PANTHER" id="PTHR11102:SF160">
    <property type="entry name" value="ERAD-ASSOCIATED E3 UBIQUITIN-PROTEIN LIGASE COMPONENT HRD3"/>
    <property type="match status" value="1"/>
</dbReference>
<keyword evidence="1" id="KW-0732">Signal</keyword>
<evidence type="ECO:0000313" key="3">
    <source>
        <dbReference type="Proteomes" id="UP000001962"/>
    </source>
</evidence>